<protein>
    <submittedName>
        <fullName evidence="1">Uncharacterized protein YjbI with pentapeptide repeats</fullName>
    </submittedName>
</protein>
<dbReference type="AlphaFoldDB" id="A0A3D9INH1"/>
<dbReference type="PANTHER" id="PTHR14136:SF25">
    <property type="entry name" value="BTB_POZ DOMAIN-CONTAINING PROTEIN"/>
    <property type="match status" value="1"/>
</dbReference>
<dbReference type="EMBL" id="QRDY01000004">
    <property type="protein sequence ID" value="RED63300.1"/>
    <property type="molecule type" value="Genomic_DNA"/>
</dbReference>
<evidence type="ECO:0000313" key="2">
    <source>
        <dbReference type="Proteomes" id="UP000256869"/>
    </source>
</evidence>
<evidence type="ECO:0000313" key="1">
    <source>
        <dbReference type="EMBL" id="RED63300.1"/>
    </source>
</evidence>
<dbReference type="PANTHER" id="PTHR14136">
    <property type="entry name" value="BTB_POZ DOMAIN-CONTAINING PROTEIN KCTD9"/>
    <property type="match status" value="1"/>
</dbReference>
<proteinExistence type="predicted"/>
<keyword evidence="2" id="KW-1185">Reference proteome</keyword>
<dbReference type="InterPro" id="IPR051082">
    <property type="entry name" value="Pentapeptide-BTB/POZ_domain"/>
</dbReference>
<dbReference type="Proteomes" id="UP000256869">
    <property type="component" value="Unassembled WGS sequence"/>
</dbReference>
<comment type="caution">
    <text evidence="1">The sequence shown here is derived from an EMBL/GenBank/DDBJ whole genome shotgun (WGS) entry which is preliminary data.</text>
</comment>
<sequence>MRGLDEMNPKLTNYLNGVFTPYDGVKSVTELKADLLSDLQERYRELVAEGKDDETAFNMTIDGIGDIEETILEVANISRSLERKVLTNFSASNLPKSDFAGVIAHKGQFNASALRGADFAGADLTGSSFKSSDVREANFNGTNLTDCIFNAVTLTNASFHKSILVRTNINVSGLDGVKFTGVKLTDVTIAKSELRKTIFDNCIFDGVVFDYSDLSGQCFDGQTFIGVKFDKSALNEASFKGATLKNVSFQPYFSLTNKYYRSIKTICFDGAFMDKLTYAWLKGMGAELSKVTVI</sequence>
<reference evidence="1 2" key="1">
    <citation type="submission" date="2018-07" db="EMBL/GenBank/DDBJ databases">
        <title>Genomic Encyclopedia of Type Strains, Phase III (KMG-III): the genomes of soil and plant-associated and newly described type strains.</title>
        <authorList>
            <person name="Whitman W."/>
        </authorList>
    </citation>
    <scope>NUCLEOTIDE SEQUENCE [LARGE SCALE GENOMIC DNA]</scope>
    <source>
        <strain evidence="1 2">CECT 8236</strain>
    </source>
</reference>
<dbReference type="Gene3D" id="2.160.20.80">
    <property type="entry name" value="E3 ubiquitin-protein ligase SopA"/>
    <property type="match status" value="2"/>
</dbReference>
<dbReference type="Pfam" id="PF13599">
    <property type="entry name" value="Pentapeptide_4"/>
    <property type="match status" value="1"/>
</dbReference>
<name>A0A3D9INH1_9BACL</name>
<gene>
    <name evidence="1" type="ORF">DFP95_104295</name>
</gene>
<organism evidence="1 2">
    <name type="scientific">Cohnella lupini</name>
    <dbReference type="NCBI Taxonomy" id="1294267"/>
    <lineage>
        <taxon>Bacteria</taxon>
        <taxon>Bacillati</taxon>
        <taxon>Bacillota</taxon>
        <taxon>Bacilli</taxon>
        <taxon>Bacillales</taxon>
        <taxon>Paenibacillaceae</taxon>
        <taxon>Cohnella</taxon>
    </lineage>
</organism>
<dbReference type="SUPFAM" id="SSF141571">
    <property type="entry name" value="Pentapeptide repeat-like"/>
    <property type="match status" value="1"/>
</dbReference>
<accession>A0A3D9INH1</accession>
<dbReference type="InterPro" id="IPR001646">
    <property type="entry name" value="5peptide_repeat"/>
</dbReference>